<evidence type="ECO:0000259" key="7">
    <source>
        <dbReference type="PROSITE" id="PS51462"/>
    </source>
</evidence>
<keyword evidence="6" id="KW-0520">NAD</keyword>
<dbReference type="OrthoDB" id="9787476at2"/>
<dbReference type="EC" id="3.6.1.22" evidence="2"/>
<dbReference type="InterPro" id="IPR000086">
    <property type="entry name" value="NUDIX_hydrolase_dom"/>
</dbReference>
<dbReference type="PANTHER" id="PTHR11383:SF3">
    <property type="entry name" value="NAD(P)H PYROPHOSPHATASE NUDT13, MITOCHONDRIAL"/>
    <property type="match status" value="1"/>
</dbReference>
<dbReference type="SUPFAM" id="SSF55811">
    <property type="entry name" value="Nudix"/>
    <property type="match status" value="2"/>
</dbReference>
<dbReference type="Proteomes" id="UP000029518">
    <property type="component" value="Chromosome"/>
</dbReference>
<dbReference type="CDD" id="cd03429">
    <property type="entry name" value="NUDIX_NADH_pyrophosphatase_Nudt13"/>
    <property type="match status" value="1"/>
</dbReference>
<proteinExistence type="predicted"/>
<dbReference type="KEGG" id="pbd:PBOR_35165"/>
<dbReference type="GO" id="GO:0016787">
    <property type="term" value="F:hydrolase activity"/>
    <property type="evidence" value="ECO:0007669"/>
    <property type="project" value="UniProtKB-KW"/>
</dbReference>
<evidence type="ECO:0000256" key="1">
    <source>
        <dbReference type="ARBA" id="ARBA00001946"/>
    </source>
</evidence>
<keyword evidence="5" id="KW-0460">Magnesium</keyword>
<evidence type="ECO:0000256" key="2">
    <source>
        <dbReference type="ARBA" id="ARBA00012381"/>
    </source>
</evidence>
<name>A0A089LKY8_PAEBO</name>
<sequence length="290" mass="32009">MEKLSDSIYKRYVPGLTPESEFTGEACQLIFQSGKLLITEPPSAPGIPMARSLEELAVTPLRILYLGTFAGLPCYASEVSAETPEPPGLAFRPLRSLYGLLEEDLFHLAGKALQLLVWDGNHRFCGRCGTETAHSLTERSRICPQCGLVSYPQLAPAVITAILKDNQILLAHAPHFQNGMYGLIAGFVEPGETLEDCVRRETMEEVGLKVKNITYFGSQQWPFPNSLMVGFLAEYESGEITVDGEELDHAAWFPMDQLPVIPPPVSIARKIIDWVLEQQSESGADTEKEV</sequence>
<dbReference type="Pfam" id="PF09297">
    <property type="entry name" value="Zn_ribbon_NUD"/>
    <property type="match status" value="1"/>
</dbReference>
<evidence type="ECO:0000313" key="8">
    <source>
        <dbReference type="EMBL" id="AIQ61562.1"/>
    </source>
</evidence>
<dbReference type="EMBL" id="CP009285">
    <property type="protein sequence ID" value="AIQ61562.1"/>
    <property type="molecule type" value="Genomic_DNA"/>
</dbReference>
<evidence type="ECO:0000256" key="3">
    <source>
        <dbReference type="ARBA" id="ARBA00022723"/>
    </source>
</evidence>
<dbReference type="InterPro" id="IPR020084">
    <property type="entry name" value="NUDIX_hydrolase_CS"/>
</dbReference>
<dbReference type="PANTHER" id="PTHR11383">
    <property type="entry name" value="NUCLEOSIDE DIPHOSPHATE-LINKED MOIETY X MOTIF 13"/>
    <property type="match status" value="1"/>
</dbReference>
<evidence type="ECO:0000313" key="9">
    <source>
        <dbReference type="Proteomes" id="UP000029518"/>
    </source>
</evidence>
<dbReference type="InterPro" id="IPR015375">
    <property type="entry name" value="NADH_PPase-like_N"/>
</dbReference>
<feature type="domain" description="Nudix hydrolase" evidence="7">
    <location>
        <begin position="153"/>
        <end position="277"/>
    </location>
</feature>
<comment type="cofactor">
    <cofactor evidence="1">
        <name>Mg(2+)</name>
        <dbReference type="ChEBI" id="CHEBI:18420"/>
    </cofactor>
</comment>
<accession>A0A089LKY8</accession>
<dbReference type="InterPro" id="IPR049734">
    <property type="entry name" value="NudC-like_C"/>
</dbReference>
<dbReference type="AlphaFoldDB" id="A0A089LKY8"/>
<dbReference type="HOGENOM" id="CLU_037162_0_1_9"/>
<gene>
    <name evidence="8" type="ORF">PBOR_35165</name>
</gene>
<dbReference type="RefSeq" id="WP_042218442.1">
    <property type="nucleotide sequence ID" value="NZ_CP009285.1"/>
</dbReference>
<evidence type="ECO:0000256" key="5">
    <source>
        <dbReference type="ARBA" id="ARBA00022842"/>
    </source>
</evidence>
<dbReference type="PROSITE" id="PS51462">
    <property type="entry name" value="NUDIX"/>
    <property type="match status" value="1"/>
</dbReference>
<dbReference type="InterPro" id="IPR015797">
    <property type="entry name" value="NUDIX_hydrolase-like_dom_sf"/>
</dbReference>
<keyword evidence="9" id="KW-1185">Reference proteome</keyword>
<dbReference type="NCBIfam" id="NF001299">
    <property type="entry name" value="PRK00241.1"/>
    <property type="match status" value="1"/>
</dbReference>
<evidence type="ECO:0000256" key="4">
    <source>
        <dbReference type="ARBA" id="ARBA00022801"/>
    </source>
</evidence>
<reference evidence="8" key="1">
    <citation type="submission" date="2014-08" db="EMBL/GenBank/DDBJ databases">
        <title>Comparative genomics of the Paenibacillus odorifer group.</title>
        <authorList>
            <person name="den Bakker H.C."/>
            <person name="Tsai Y.-C.Y.-C."/>
            <person name="Martin N."/>
            <person name="Korlach J."/>
            <person name="Wiedmann M."/>
        </authorList>
    </citation>
    <scope>NUCLEOTIDE SEQUENCE [LARGE SCALE GENOMIC DNA]</scope>
    <source>
        <strain evidence="8">DSM 13188</strain>
    </source>
</reference>
<dbReference type="PROSITE" id="PS00893">
    <property type="entry name" value="NUDIX_BOX"/>
    <property type="match status" value="1"/>
</dbReference>
<dbReference type="Pfam" id="PF00293">
    <property type="entry name" value="NUDIX"/>
    <property type="match status" value="1"/>
</dbReference>
<keyword evidence="4 8" id="KW-0378">Hydrolase</keyword>
<dbReference type="InterPro" id="IPR015376">
    <property type="entry name" value="Znr_NADH_PPase"/>
</dbReference>
<dbReference type="GO" id="GO:0046872">
    <property type="term" value="F:metal ion binding"/>
    <property type="evidence" value="ECO:0007669"/>
    <property type="project" value="UniProtKB-KW"/>
</dbReference>
<evidence type="ECO:0000256" key="6">
    <source>
        <dbReference type="ARBA" id="ARBA00023027"/>
    </source>
</evidence>
<dbReference type="Gene3D" id="3.90.79.10">
    <property type="entry name" value="Nucleoside Triphosphate Pyrophosphohydrolase"/>
    <property type="match status" value="1"/>
</dbReference>
<keyword evidence="3" id="KW-0479">Metal-binding</keyword>
<organism evidence="8 9">
    <name type="scientific">Paenibacillus borealis</name>
    <dbReference type="NCBI Taxonomy" id="160799"/>
    <lineage>
        <taxon>Bacteria</taxon>
        <taxon>Bacillati</taxon>
        <taxon>Bacillota</taxon>
        <taxon>Bacilli</taxon>
        <taxon>Bacillales</taxon>
        <taxon>Paenibacillaceae</taxon>
        <taxon>Paenibacillus</taxon>
    </lineage>
</organism>
<protein>
    <recommendedName>
        <fullName evidence="2">NAD(+) diphosphatase</fullName>
        <ecNumber evidence="2">3.6.1.22</ecNumber>
    </recommendedName>
</protein>
<dbReference type="Gene3D" id="3.90.79.20">
    <property type="match status" value="1"/>
</dbReference>
<dbReference type="Pfam" id="PF09296">
    <property type="entry name" value="NUDIX-like"/>
    <property type="match status" value="1"/>
</dbReference>